<organism evidence="2 3">
    <name type="scientific">Liparis tanakae</name>
    <name type="common">Tanaka's snailfish</name>
    <dbReference type="NCBI Taxonomy" id="230148"/>
    <lineage>
        <taxon>Eukaryota</taxon>
        <taxon>Metazoa</taxon>
        <taxon>Chordata</taxon>
        <taxon>Craniata</taxon>
        <taxon>Vertebrata</taxon>
        <taxon>Euteleostomi</taxon>
        <taxon>Actinopterygii</taxon>
        <taxon>Neopterygii</taxon>
        <taxon>Teleostei</taxon>
        <taxon>Neoteleostei</taxon>
        <taxon>Acanthomorphata</taxon>
        <taxon>Eupercaria</taxon>
        <taxon>Perciformes</taxon>
        <taxon>Cottioidei</taxon>
        <taxon>Cottales</taxon>
        <taxon>Liparidae</taxon>
        <taxon>Liparis</taxon>
    </lineage>
</organism>
<feature type="compositionally biased region" description="Polar residues" evidence="1">
    <location>
        <begin position="131"/>
        <end position="143"/>
    </location>
</feature>
<reference evidence="2 3" key="1">
    <citation type="submission" date="2019-03" db="EMBL/GenBank/DDBJ databases">
        <title>First draft genome of Liparis tanakae, snailfish: a comprehensive survey of snailfish specific genes.</title>
        <authorList>
            <person name="Kim W."/>
            <person name="Song I."/>
            <person name="Jeong J.-H."/>
            <person name="Kim D."/>
            <person name="Kim S."/>
            <person name="Ryu S."/>
            <person name="Song J.Y."/>
            <person name="Lee S.K."/>
        </authorList>
    </citation>
    <scope>NUCLEOTIDE SEQUENCE [LARGE SCALE GENOMIC DNA]</scope>
    <source>
        <tissue evidence="2">Muscle</tissue>
    </source>
</reference>
<sequence length="161" mass="18272">MESWESVSILTLCSVIKAVWLWLYAPADGGNYFISLEKVRRAERSRDSQVDKKSQRRRHSSSVETWSSTCNRRDEKSVREQPWLLDCGLRERSETDGEERETREREEEIEKRRPHAAAYVSASLSRDKISGNYSGDASVSQQEGCGASIPSGVFGLITSRP</sequence>
<dbReference type="AlphaFoldDB" id="A0A4Z2EYX8"/>
<feature type="compositionally biased region" description="Basic and acidic residues" evidence="1">
    <location>
        <begin position="89"/>
        <end position="111"/>
    </location>
</feature>
<gene>
    <name evidence="2" type="ORF">EYF80_056259</name>
</gene>
<name>A0A4Z2EYX8_9TELE</name>
<proteinExistence type="predicted"/>
<accession>A0A4Z2EYX8</accession>
<evidence type="ECO:0000313" key="3">
    <source>
        <dbReference type="Proteomes" id="UP000314294"/>
    </source>
</evidence>
<feature type="compositionally biased region" description="Basic and acidic residues" evidence="1">
    <location>
        <begin position="44"/>
        <end position="53"/>
    </location>
</feature>
<evidence type="ECO:0000313" key="2">
    <source>
        <dbReference type="EMBL" id="TNN33574.1"/>
    </source>
</evidence>
<comment type="caution">
    <text evidence="2">The sequence shown here is derived from an EMBL/GenBank/DDBJ whole genome shotgun (WGS) entry which is preliminary data.</text>
</comment>
<protein>
    <submittedName>
        <fullName evidence="2">Uncharacterized protein</fullName>
    </submittedName>
</protein>
<dbReference type="EMBL" id="SRLO01002198">
    <property type="protein sequence ID" value="TNN33574.1"/>
    <property type="molecule type" value="Genomic_DNA"/>
</dbReference>
<dbReference type="Proteomes" id="UP000314294">
    <property type="component" value="Unassembled WGS sequence"/>
</dbReference>
<feature type="region of interest" description="Disordered" evidence="1">
    <location>
        <begin position="44"/>
        <end position="77"/>
    </location>
</feature>
<evidence type="ECO:0000256" key="1">
    <source>
        <dbReference type="SAM" id="MobiDB-lite"/>
    </source>
</evidence>
<feature type="region of interest" description="Disordered" evidence="1">
    <location>
        <begin position="89"/>
        <end position="161"/>
    </location>
</feature>
<keyword evidence="3" id="KW-1185">Reference proteome</keyword>